<name>A0A5C5ZNX5_9BACT</name>
<evidence type="ECO:0000313" key="3">
    <source>
        <dbReference type="Proteomes" id="UP000315440"/>
    </source>
</evidence>
<proteinExistence type="predicted"/>
<gene>
    <name evidence="2" type="ORF">Mal64_19530</name>
</gene>
<comment type="caution">
    <text evidence="2">The sequence shown here is derived from an EMBL/GenBank/DDBJ whole genome shotgun (WGS) entry which is preliminary data.</text>
</comment>
<reference evidence="2 3" key="1">
    <citation type="submission" date="2019-02" db="EMBL/GenBank/DDBJ databases">
        <title>Deep-cultivation of Planctomycetes and their phenomic and genomic characterization uncovers novel biology.</title>
        <authorList>
            <person name="Wiegand S."/>
            <person name="Jogler M."/>
            <person name="Boedeker C."/>
            <person name="Pinto D."/>
            <person name="Vollmers J."/>
            <person name="Rivas-Marin E."/>
            <person name="Kohn T."/>
            <person name="Peeters S.H."/>
            <person name="Heuer A."/>
            <person name="Rast P."/>
            <person name="Oberbeckmann S."/>
            <person name="Bunk B."/>
            <person name="Jeske O."/>
            <person name="Meyerdierks A."/>
            <person name="Storesund J.E."/>
            <person name="Kallscheuer N."/>
            <person name="Luecker S."/>
            <person name="Lage O.M."/>
            <person name="Pohl T."/>
            <person name="Merkel B.J."/>
            <person name="Hornburger P."/>
            <person name="Mueller R.-W."/>
            <person name="Bruemmer F."/>
            <person name="Labrenz M."/>
            <person name="Spormann A.M."/>
            <person name="Op Den Camp H."/>
            <person name="Overmann J."/>
            <person name="Amann R."/>
            <person name="Jetten M.S.M."/>
            <person name="Mascher T."/>
            <person name="Medema M.H."/>
            <person name="Devos D.P."/>
            <person name="Kaster A.-K."/>
            <person name="Ovreas L."/>
            <person name="Rohde M."/>
            <person name="Galperin M.Y."/>
            <person name="Jogler C."/>
        </authorList>
    </citation>
    <scope>NUCLEOTIDE SEQUENCE [LARGE SCALE GENOMIC DNA]</scope>
    <source>
        <strain evidence="2 3">Mal64</strain>
    </source>
</reference>
<accession>A0A5C5ZNX5</accession>
<evidence type="ECO:0000256" key="1">
    <source>
        <dbReference type="SAM" id="SignalP"/>
    </source>
</evidence>
<protein>
    <submittedName>
        <fullName evidence="2">Uncharacterized protein</fullName>
    </submittedName>
</protein>
<keyword evidence="3" id="KW-1185">Reference proteome</keyword>
<dbReference type="OrthoDB" id="286057at2"/>
<dbReference type="AlphaFoldDB" id="A0A5C5ZNX5"/>
<dbReference type="RefSeq" id="WP_146399559.1">
    <property type="nucleotide sequence ID" value="NZ_SJPQ01000002.1"/>
</dbReference>
<dbReference type="EMBL" id="SJPQ01000002">
    <property type="protein sequence ID" value="TWT88471.1"/>
    <property type="molecule type" value="Genomic_DNA"/>
</dbReference>
<evidence type="ECO:0000313" key="2">
    <source>
        <dbReference type="EMBL" id="TWT88471.1"/>
    </source>
</evidence>
<keyword evidence="1" id="KW-0732">Signal</keyword>
<dbReference type="Proteomes" id="UP000315440">
    <property type="component" value="Unassembled WGS sequence"/>
</dbReference>
<feature type="chain" id="PRO_5022720032" evidence="1">
    <location>
        <begin position="19"/>
        <end position="166"/>
    </location>
</feature>
<feature type="signal peptide" evidence="1">
    <location>
        <begin position="1"/>
        <end position="18"/>
    </location>
</feature>
<sequence precursor="true">MRFLSIALCLAAAVHANAQQPVAMNDAERALAATLSGAELVGHFTVDAAEPGAEPSLRSERYSLGEVRKLENGQWMLQTRIRYGENDVTIPITLPIDWVAAEGANPTPVIVVDNVMFPGLGTYSARVMFHQGSYVGRWSGASHGGCLFGRVVEATPASESAGKTAR</sequence>
<organism evidence="2 3">
    <name type="scientific">Pseudobythopirellula maris</name>
    <dbReference type="NCBI Taxonomy" id="2527991"/>
    <lineage>
        <taxon>Bacteria</taxon>
        <taxon>Pseudomonadati</taxon>
        <taxon>Planctomycetota</taxon>
        <taxon>Planctomycetia</taxon>
        <taxon>Pirellulales</taxon>
        <taxon>Lacipirellulaceae</taxon>
        <taxon>Pseudobythopirellula</taxon>
    </lineage>
</organism>